<evidence type="ECO:0000313" key="2">
    <source>
        <dbReference type="Proteomes" id="UP000786875"/>
    </source>
</evidence>
<dbReference type="Proteomes" id="UP000786875">
    <property type="component" value="Unassembled WGS sequence"/>
</dbReference>
<evidence type="ECO:0000313" key="1">
    <source>
        <dbReference type="EMBL" id="MBT0728181.1"/>
    </source>
</evidence>
<reference evidence="1 2" key="1">
    <citation type="submission" date="2020-04" db="EMBL/GenBank/DDBJ databases">
        <title>Genome sequencing of Rosenbergiella species.</title>
        <authorList>
            <person name="Alvarez-Perez S."/>
            <person name="Lievens B."/>
        </authorList>
    </citation>
    <scope>NUCLEOTIDE SEQUENCE [LARGE SCALE GENOMIC DNA]</scope>
    <source>
        <strain evidence="1 2">CdVSA20.1</strain>
    </source>
</reference>
<dbReference type="InterPro" id="IPR010862">
    <property type="entry name" value="DUF1493"/>
</dbReference>
<accession>A0ABS5T778</accession>
<protein>
    <submittedName>
        <fullName evidence="1">DUF1493 family protein</fullName>
    </submittedName>
</protein>
<organism evidence="1 2">
    <name type="scientific">Rosenbergiella australiborealis</name>
    <dbReference type="NCBI Taxonomy" id="1544696"/>
    <lineage>
        <taxon>Bacteria</taxon>
        <taxon>Pseudomonadati</taxon>
        <taxon>Pseudomonadota</taxon>
        <taxon>Gammaproteobacteria</taxon>
        <taxon>Enterobacterales</taxon>
        <taxon>Erwiniaceae</taxon>
        <taxon>Rosenbergiella</taxon>
    </lineage>
</organism>
<dbReference type="EMBL" id="JABBFO010000013">
    <property type="protein sequence ID" value="MBT0728181.1"/>
    <property type="molecule type" value="Genomic_DNA"/>
</dbReference>
<comment type="caution">
    <text evidence="1">The sequence shown here is derived from an EMBL/GenBank/DDBJ whole genome shotgun (WGS) entry which is preliminary data.</text>
</comment>
<proteinExistence type="predicted"/>
<dbReference type="RefSeq" id="WP_214215592.1">
    <property type="nucleotide sequence ID" value="NZ_JABBFO010000013.1"/>
</dbReference>
<name>A0ABS5T778_9GAMM</name>
<dbReference type="Pfam" id="PF07377">
    <property type="entry name" value="DUF1493"/>
    <property type="match status" value="1"/>
</dbReference>
<sequence>MVMDDIEKAIFALVEEYNGYWFWLRKRFPLTHTTDLNKDFRMAPEDAAELLETFAERFSLNPKEINFGRYFPADNGKAKKPLTIQLLIDSARAGHWIDK</sequence>
<gene>
    <name evidence="1" type="ORF">HGT73_12510</name>
</gene>
<keyword evidence="2" id="KW-1185">Reference proteome</keyword>